<sequence length="391" mass="41341">MNALVIGGGIAGPVAAMALRQAGIDATVHEAYGRTAEGVGGGLSIAPNGLNALAVLGLDDAVRAIGSPITSMALQSGTGKVLGAFGSDPPQLLVWRDRLYRVLREEAERRGVPTEHGKRLVGAESTDDGVVARFADGTTAHGDVLIGADGIRSTVRGLIDPAAPEPRYVGLLGFGATAARTGLPSTDGRMYLAFGKRAFFGYQVLDDGSGGWFANLPWRGPITAAQARATSAQEWLRVLRAAFADDRIPALAMIDQAAPEDLLVTGPLEDIPSVPTWSRGRLVLIGDAAHATSPSSGQGASLAVESAVELARCLRDLPYREAFAAYEGLRRERVERIIAVAARTNQDKAAGPVARVLRDLLMPVAMKFAKSERYTWQFEHRIDWDASPANA</sequence>
<gene>
    <name evidence="4" type="ordered locus">BN6_60120</name>
</gene>
<evidence type="ECO:0000256" key="1">
    <source>
        <dbReference type="ARBA" id="ARBA00023002"/>
    </source>
</evidence>
<name>K0K9H0_SACES</name>
<dbReference type="Proteomes" id="UP000006281">
    <property type="component" value="Chromosome"/>
</dbReference>
<keyword evidence="5" id="KW-1185">Reference proteome</keyword>
<evidence type="ECO:0000259" key="3">
    <source>
        <dbReference type="Pfam" id="PF01494"/>
    </source>
</evidence>
<dbReference type="InterPro" id="IPR036188">
    <property type="entry name" value="FAD/NAD-bd_sf"/>
</dbReference>
<dbReference type="AlphaFoldDB" id="K0K9H0"/>
<dbReference type="PRINTS" id="PR00420">
    <property type="entry name" value="RNGMNOXGNASE"/>
</dbReference>
<dbReference type="KEGG" id="sesp:BN6_60120"/>
<feature type="domain" description="FAD-binding" evidence="3">
    <location>
        <begin position="3"/>
        <end position="316"/>
    </location>
</feature>
<dbReference type="InterPro" id="IPR002938">
    <property type="entry name" value="FAD-bd"/>
</dbReference>
<proteinExistence type="predicted"/>
<evidence type="ECO:0000256" key="2">
    <source>
        <dbReference type="ARBA" id="ARBA00023033"/>
    </source>
</evidence>
<dbReference type="BioCyc" id="SESP1179773:BN6_RS28935-MONOMER"/>
<dbReference type="GO" id="GO:0071949">
    <property type="term" value="F:FAD binding"/>
    <property type="evidence" value="ECO:0007669"/>
    <property type="project" value="InterPro"/>
</dbReference>
<dbReference type="SUPFAM" id="SSF51905">
    <property type="entry name" value="FAD/NAD(P)-binding domain"/>
    <property type="match status" value="1"/>
</dbReference>
<dbReference type="OrthoDB" id="9782160at2"/>
<dbReference type="InterPro" id="IPR050493">
    <property type="entry name" value="FAD-dep_Monooxygenase_BioMet"/>
</dbReference>
<dbReference type="EMBL" id="HE804045">
    <property type="protein sequence ID" value="CCH33268.1"/>
    <property type="molecule type" value="Genomic_DNA"/>
</dbReference>
<dbReference type="STRING" id="1179773.BN6_60120"/>
<keyword evidence="1" id="KW-0560">Oxidoreductase</keyword>
<keyword evidence="2 4" id="KW-0503">Monooxygenase</keyword>
<dbReference type="GO" id="GO:0004497">
    <property type="term" value="F:monooxygenase activity"/>
    <property type="evidence" value="ECO:0007669"/>
    <property type="project" value="UniProtKB-KW"/>
</dbReference>
<dbReference type="PANTHER" id="PTHR13789:SF309">
    <property type="entry name" value="PUTATIVE (AFU_ORTHOLOGUE AFUA_6G14510)-RELATED"/>
    <property type="match status" value="1"/>
</dbReference>
<evidence type="ECO:0000313" key="4">
    <source>
        <dbReference type="EMBL" id="CCH33268.1"/>
    </source>
</evidence>
<dbReference type="Gene3D" id="3.50.50.60">
    <property type="entry name" value="FAD/NAD(P)-binding domain"/>
    <property type="match status" value="1"/>
</dbReference>
<dbReference type="Pfam" id="PF01494">
    <property type="entry name" value="FAD_binding_3"/>
    <property type="match status" value="1"/>
</dbReference>
<dbReference type="PATRIC" id="fig|1179773.3.peg.6055"/>
<accession>K0K9H0</accession>
<dbReference type="eggNOG" id="COG0654">
    <property type="taxonomic scope" value="Bacteria"/>
</dbReference>
<organism evidence="4 5">
    <name type="scientific">Saccharothrix espanaensis (strain ATCC 51144 / DSM 44229 / JCM 9112 / NBRC 15066 / NRRL 15764)</name>
    <dbReference type="NCBI Taxonomy" id="1179773"/>
    <lineage>
        <taxon>Bacteria</taxon>
        <taxon>Bacillati</taxon>
        <taxon>Actinomycetota</taxon>
        <taxon>Actinomycetes</taxon>
        <taxon>Pseudonocardiales</taxon>
        <taxon>Pseudonocardiaceae</taxon>
        <taxon>Saccharothrix</taxon>
    </lineage>
</organism>
<dbReference type="RefSeq" id="WP_015103379.1">
    <property type="nucleotide sequence ID" value="NC_019673.1"/>
</dbReference>
<protein>
    <submittedName>
        <fullName evidence="4">Monooxygenase, FAD-binding protein</fullName>
    </submittedName>
</protein>
<dbReference type="PANTHER" id="PTHR13789">
    <property type="entry name" value="MONOOXYGENASE"/>
    <property type="match status" value="1"/>
</dbReference>
<dbReference type="HOGENOM" id="CLU_009665_19_5_11"/>
<evidence type="ECO:0000313" key="5">
    <source>
        <dbReference type="Proteomes" id="UP000006281"/>
    </source>
</evidence>
<reference evidence="4 5" key="1">
    <citation type="journal article" date="2012" name="BMC Genomics">
        <title>Complete genome sequence of Saccharothrix espanaensis DSM 44229T and comparison to the other completely sequenced Pseudonocardiaceae.</title>
        <authorList>
            <person name="Strobel T."/>
            <person name="Al-Dilaimi A."/>
            <person name="Blom J."/>
            <person name="Gessner A."/>
            <person name="Kalinowski J."/>
            <person name="Luzhetska M."/>
            <person name="Puhler A."/>
            <person name="Szczepanowski R."/>
            <person name="Bechthold A."/>
            <person name="Ruckert C."/>
        </authorList>
    </citation>
    <scope>NUCLEOTIDE SEQUENCE [LARGE SCALE GENOMIC DNA]</scope>
    <source>
        <strain evidence="5">ATCC 51144 / DSM 44229 / JCM 9112 / NBRC 15066 / NRRL 15764</strain>
    </source>
</reference>